<evidence type="ECO:0000256" key="1">
    <source>
        <dbReference type="ARBA" id="ARBA00022617"/>
    </source>
</evidence>
<accession>A0A2S7U0V6</accession>
<name>A0A2S7U0V6_9BACT</name>
<sequence>MTLGNFHRKLIIVGLLGWSTVGMATAEKAAYPVIPGLHHKHPLSVSQTGAVLIDELRCASCHDGMSSANMKAAPDLAGVGTRLSADYLQRYIADPAATHPGTTMPDMLAGQTKEQRRVISESISHYLRSLQARETGAKKPTKPDAKAGQELFHEIGCIACHSQRDDAGNELVTEGVVSLAHVSSKYRPGALADFLRDPLKSRPSGRMPDMNLTHDEAASLARYLSGAVTANIQDSPAPTVQQISEGKKNFKKWNCVACHQPEQIGKDSAIHGPELSKLNLAGGCLSPQPKDGPNFHLNQTQRAAIQSALKKPVVLAAPADQIKMRLTQLSCIVCHNRDDYGGVSAELDGFFHSTEEALGNEARIPPPLTQVGAKLRPAWMNKVLFDGAVVRPYMKTRMPQFGASSLAGLPELFAEVDSIEQVEIPELDRQSRPKMRNGAHLLLGNKGLSCIACHNYNGKESPGMKGLDLMTSYQRLQPSWFYHFMKNPGAFRPGIIMPSYWPNDKAVQTEILDGDTDLQLQALWHNFSLGRSARDPSGLRSEPTKLKVSDKTRTYRGRSKIAGFRGIAVGFPGGMNYAFNARNGALSGIWQGEFVRVNWQSQGAGDFNPASKSVQLAQDVAFLQLADDKAAWPLRPIRTKEQPINADPLYPRKHGYAFAGYFMDEASVPTFMYKCGAIAIEDKSVTAKVGGATVLRRTFRFSTPTQETVYFRALTGDVTAGAKKVFKTNDVAISIATGEAILRPSSDQEVGQELLIRLSLPKGKSSYSIDYTLLK</sequence>
<dbReference type="GO" id="GO:0009055">
    <property type="term" value="F:electron transfer activity"/>
    <property type="evidence" value="ECO:0007669"/>
    <property type="project" value="InterPro"/>
</dbReference>
<dbReference type="InterPro" id="IPR036280">
    <property type="entry name" value="Multihaem_cyt_sf"/>
</dbReference>
<evidence type="ECO:0000313" key="7">
    <source>
        <dbReference type="Proteomes" id="UP000239907"/>
    </source>
</evidence>
<dbReference type="InterPro" id="IPR009056">
    <property type="entry name" value="Cyt_c-like_dom"/>
</dbReference>
<evidence type="ECO:0000256" key="4">
    <source>
        <dbReference type="PROSITE-ProRule" id="PRU00433"/>
    </source>
</evidence>
<dbReference type="Gene3D" id="1.10.760.10">
    <property type="entry name" value="Cytochrome c-like domain"/>
    <property type="match status" value="4"/>
</dbReference>
<dbReference type="OrthoDB" id="175557at2"/>
<organism evidence="6 7">
    <name type="scientific">Rubritalea profundi</name>
    <dbReference type="NCBI Taxonomy" id="1658618"/>
    <lineage>
        <taxon>Bacteria</taxon>
        <taxon>Pseudomonadati</taxon>
        <taxon>Verrucomicrobiota</taxon>
        <taxon>Verrucomicrobiia</taxon>
        <taxon>Verrucomicrobiales</taxon>
        <taxon>Rubritaleaceae</taxon>
        <taxon>Rubritalea</taxon>
    </lineage>
</organism>
<dbReference type="PROSITE" id="PS51007">
    <property type="entry name" value="CYTC"/>
    <property type="match status" value="3"/>
</dbReference>
<gene>
    <name evidence="6" type="ORF">BSZ32_06230</name>
</gene>
<evidence type="ECO:0000256" key="3">
    <source>
        <dbReference type="ARBA" id="ARBA00023004"/>
    </source>
</evidence>
<dbReference type="GO" id="GO:0020037">
    <property type="term" value="F:heme binding"/>
    <property type="evidence" value="ECO:0007669"/>
    <property type="project" value="InterPro"/>
</dbReference>
<dbReference type="GO" id="GO:0046872">
    <property type="term" value="F:metal ion binding"/>
    <property type="evidence" value="ECO:0007669"/>
    <property type="project" value="UniProtKB-KW"/>
</dbReference>
<dbReference type="EMBL" id="MQWA01000001">
    <property type="protein sequence ID" value="PQJ28137.1"/>
    <property type="molecule type" value="Genomic_DNA"/>
</dbReference>
<dbReference type="SUPFAM" id="SSF48695">
    <property type="entry name" value="Multiheme cytochromes"/>
    <property type="match status" value="1"/>
</dbReference>
<keyword evidence="2 4" id="KW-0479">Metal-binding</keyword>
<keyword evidence="7" id="KW-1185">Reference proteome</keyword>
<feature type="domain" description="Cytochrome c" evidence="5">
    <location>
        <begin position="44"/>
        <end position="127"/>
    </location>
</feature>
<evidence type="ECO:0000259" key="5">
    <source>
        <dbReference type="PROSITE" id="PS51007"/>
    </source>
</evidence>
<comment type="caution">
    <text evidence="6">The sequence shown here is derived from an EMBL/GenBank/DDBJ whole genome shotgun (WGS) entry which is preliminary data.</text>
</comment>
<feature type="domain" description="Cytochrome c" evidence="5">
    <location>
        <begin position="241"/>
        <end position="417"/>
    </location>
</feature>
<dbReference type="Proteomes" id="UP000239907">
    <property type="component" value="Unassembled WGS sequence"/>
</dbReference>
<reference evidence="6 7" key="1">
    <citation type="submission" date="2016-12" db="EMBL/GenBank/DDBJ databases">
        <title>Study of bacterial adaptation to deep sea.</title>
        <authorList>
            <person name="Song J."/>
            <person name="Yoshizawa S."/>
            <person name="Kogure K."/>
        </authorList>
    </citation>
    <scope>NUCLEOTIDE SEQUENCE [LARGE SCALE GENOMIC DNA]</scope>
    <source>
        <strain evidence="6 7">SAORIC-165</strain>
    </source>
</reference>
<evidence type="ECO:0000313" key="6">
    <source>
        <dbReference type="EMBL" id="PQJ28137.1"/>
    </source>
</evidence>
<dbReference type="PANTHER" id="PTHR33546">
    <property type="entry name" value="LARGE, MULTIFUNCTIONAL SECRETED PROTEIN-RELATED"/>
    <property type="match status" value="1"/>
</dbReference>
<dbReference type="InterPro" id="IPR036909">
    <property type="entry name" value="Cyt_c-like_dom_sf"/>
</dbReference>
<dbReference type="SUPFAM" id="SSF46626">
    <property type="entry name" value="Cytochrome c"/>
    <property type="match status" value="4"/>
</dbReference>
<dbReference type="PANTHER" id="PTHR33546:SF1">
    <property type="entry name" value="LARGE, MULTIFUNCTIONAL SECRETED PROTEIN"/>
    <property type="match status" value="1"/>
</dbReference>
<keyword evidence="3 4" id="KW-0408">Iron</keyword>
<protein>
    <recommendedName>
        <fullName evidence="5">Cytochrome c domain-containing protein</fullName>
    </recommendedName>
</protein>
<evidence type="ECO:0000256" key="2">
    <source>
        <dbReference type="ARBA" id="ARBA00022723"/>
    </source>
</evidence>
<feature type="domain" description="Cytochrome c" evidence="5">
    <location>
        <begin position="143"/>
        <end position="228"/>
    </location>
</feature>
<proteinExistence type="predicted"/>
<keyword evidence="1 4" id="KW-0349">Heme</keyword>
<dbReference type="AlphaFoldDB" id="A0A2S7U0V6"/>